<reference evidence="9 10" key="1">
    <citation type="submission" date="2011-11" db="EMBL/GenBank/DDBJ databases">
        <title>The Genome Sequence of Dialister succinatiphilus YIT 11850.</title>
        <authorList>
            <consortium name="The Broad Institute Genome Sequencing Platform"/>
            <person name="Earl A."/>
            <person name="Ward D."/>
            <person name="Feldgarden M."/>
            <person name="Gevers D."/>
            <person name="Morotomi M."/>
            <person name="Young S.K."/>
            <person name="Zeng Q."/>
            <person name="Gargeya S."/>
            <person name="Fitzgerald M."/>
            <person name="Haas B."/>
            <person name="Abouelleil A."/>
            <person name="Alvarado L."/>
            <person name="Arachchi H.M."/>
            <person name="Berlin A."/>
            <person name="Brown A."/>
            <person name="Chapman S.B."/>
            <person name="Dunbar C."/>
            <person name="Gearin G."/>
            <person name="Goldberg J."/>
            <person name="Griggs A."/>
            <person name="Gujja S."/>
            <person name="Heiman D."/>
            <person name="Howarth C."/>
            <person name="Lui A."/>
            <person name="MacDonald P.J.P."/>
            <person name="Montmayeur A."/>
            <person name="Murphy C."/>
            <person name="Neiman D."/>
            <person name="Pearson M."/>
            <person name="Priest M."/>
            <person name="Roberts A."/>
            <person name="Saif S."/>
            <person name="Shea T."/>
            <person name="Sisk P."/>
            <person name="Stolte C."/>
            <person name="Sykes S."/>
            <person name="Wortman J."/>
            <person name="Nusbaum C."/>
            <person name="Birren B."/>
        </authorList>
    </citation>
    <scope>NUCLEOTIDE SEQUENCE [LARGE SCALE GENOMIC DNA]</scope>
    <source>
        <strain evidence="9 10">YIT 11850</strain>
    </source>
</reference>
<dbReference type="Pfam" id="PF02254">
    <property type="entry name" value="TrkA_N"/>
    <property type="match status" value="2"/>
</dbReference>
<gene>
    <name evidence="9" type="ORF">HMPREF9453_00944</name>
</gene>
<keyword evidence="10" id="KW-1185">Reference proteome</keyword>
<protein>
    <recommendedName>
        <fullName evidence="1">Trk system potassium uptake protein TrkA</fullName>
    </recommendedName>
</protein>
<evidence type="ECO:0000256" key="2">
    <source>
        <dbReference type="ARBA" id="ARBA00022448"/>
    </source>
</evidence>
<organism evidence="9 10">
    <name type="scientific">Dialister succinatiphilus YIT 11850</name>
    <dbReference type="NCBI Taxonomy" id="742743"/>
    <lineage>
        <taxon>Bacteria</taxon>
        <taxon>Bacillati</taxon>
        <taxon>Bacillota</taxon>
        <taxon>Negativicutes</taxon>
        <taxon>Veillonellales</taxon>
        <taxon>Veillonellaceae</taxon>
        <taxon>Dialister</taxon>
    </lineage>
</organism>
<feature type="domain" description="RCK C-terminal" evidence="8">
    <location>
        <begin position="140"/>
        <end position="221"/>
    </location>
</feature>
<evidence type="ECO:0000259" key="7">
    <source>
        <dbReference type="PROSITE" id="PS51201"/>
    </source>
</evidence>
<keyword evidence="6" id="KW-0406">Ion transport</keyword>
<dbReference type="SUPFAM" id="SSF116726">
    <property type="entry name" value="TrkA C-terminal domain-like"/>
    <property type="match status" value="2"/>
</dbReference>
<feature type="domain" description="RCK N-terminal" evidence="7">
    <location>
        <begin position="227"/>
        <end position="344"/>
    </location>
</feature>
<keyword evidence="5" id="KW-0520">NAD</keyword>
<dbReference type="PANTHER" id="PTHR43833">
    <property type="entry name" value="POTASSIUM CHANNEL PROTEIN 2-RELATED-RELATED"/>
    <property type="match status" value="1"/>
</dbReference>
<dbReference type="NCBIfam" id="NF007039">
    <property type="entry name" value="PRK09496.3-2"/>
    <property type="match status" value="1"/>
</dbReference>
<evidence type="ECO:0000313" key="10">
    <source>
        <dbReference type="Proteomes" id="UP000003277"/>
    </source>
</evidence>
<dbReference type="GO" id="GO:0015079">
    <property type="term" value="F:potassium ion transmembrane transporter activity"/>
    <property type="evidence" value="ECO:0007669"/>
    <property type="project" value="InterPro"/>
</dbReference>
<proteinExistence type="predicted"/>
<dbReference type="PANTHER" id="PTHR43833:SF5">
    <property type="entry name" value="TRK SYSTEM POTASSIUM UPTAKE PROTEIN TRKA"/>
    <property type="match status" value="1"/>
</dbReference>
<dbReference type="Gene3D" id="3.30.70.1450">
    <property type="entry name" value="Regulator of K+ conductance, C-terminal domain"/>
    <property type="match status" value="2"/>
</dbReference>
<evidence type="ECO:0000256" key="4">
    <source>
        <dbReference type="ARBA" id="ARBA00022958"/>
    </source>
</evidence>
<evidence type="ECO:0000256" key="6">
    <source>
        <dbReference type="ARBA" id="ARBA00023065"/>
    </source>
</evidence>
<dbReference type="NCBIfam" id="NF007041">
    <property type="entry name" value="PRK09496.3-4"/>
    <property type="match status" value="1"/>
</dbReference>
<dbReference type="InterPro" id="IPR006037">
    <property type="entry name" value="RCK_C"/>
</dbReference>
<keyword evidence="3" id="KW-0633">Potassium transport</keyword>
<dbReference type="EMBL" id="ADLT01000021">
    <property type="protein sequence ID" value="EHO63103.1"/>
    <property type="molecule type" value="Genomic_DNA"/>
</dbReference>
<dbReference type="NCBIfam" id="NF007031">
    <property type="entry name" value="PRK09496.1-2"/>
    <property type="match status" value="1"/>
</dbReference>
<evidence type="ECO:0000313" key="9">
    <source>
        <dbReference type="EMBL" id="EHO63103.1"/>
    </source>
</evidence>
<dbReference type="OrthoDB" id="9775180at2"/>
<dbReference type="InterPro" id="IPR036291">
    <property type="entry name" value="NAD(P)-bd_dom_sf"/>
</dbReference>
<dbReference type="PRINTS" id="PR00335">
    <property type="entry name" value="KUPTAKETRKA"/>
</dbReference>
<dbReference type="PROSITE" id="PS51202">
    <property type="entry name" value="RCK_C"/>
    <property type="match status" value="2"/>
</dbReference>
<dbReference type="Pfam" id="PF02080">
    <property type="entry name" value="TrkA_C"/>
    <property type="match status" value="2"/>
</dbReference>
<feature type="domain" description="RCK C-terminal" evidence="8">
    <location>
        <begin position="364"/>
        <end position="445"/>
    </location>
</feature>
<evidence type="ECO:0000256" key="5">
    <source>
        <dbReference type="ARBA" id="ARBA00023027"/>
    </source>
</evidence>
<dbReference type="HOGENOM" id="CLU_046525_0_1_9"/>
<dbReference type="STRING" id="742743.HMPREF9453_00944"/>
<dbReference type="eggNOG" id="COG0569">
    <property type="taxonomic scope" value="Bacteria"/>
</dbReference>
<sequence>MRIIVIGAGHLGYIIAELLSNEGYDVVVVDSDGDKLEAVRNDLDVLTVLADGTSPSFMRSQARGSDLLVAVTAIDEVNIIACILAKKNGIPHTIARIRDPKFLAEPVDYIKENFDIDLVLSPELITAREISRLVMTPSAINVEDFAGGRVRLLESKISPRSPYAHRELKDIKLPPSVLIALILRDHHMIIPHGNDRLLPLDNVYFLGNPESLEKLSLHSSAKYQRRTKKALIIGAGRTGQALAPMLERQGISVKVIDNDEDHCQQMASKLKKGMVLCGDGTDMDLLTHEGVSEADTVICTTKDERLNLMMALLAKHLGAGQTMVRVTRTEYISLMQQVGIDIVLSTRLLAAGEVLGFVRSGSVVSVSLLEGARVQAIEIVLTEGSKAVGLPLMKADIPRSCLVGAYVRNGHVYIPDGHSVLSAGDSVILIVEADHAQSVISYFKGRD</sequence>
<dbReference type="RefSeq" id="WP_008859440.1">
    <property type="nucleotide sequence ID" value="NZ_JH591187.1"/>
</dbReference>
<accession>H1D006</accession>
<dbReference type="PATRIC" id="fig|742743.3.peg.970"/>
<dbReference type="AlphaFoldDB" id="H1D006"/>
<dbReference type="Proteomes" id="UP000003277">
    <property type="component" value="Unassembled WGS sequence"/>
</dbReference>
<keyword evidence="4" id="KW-0630">Potassium</keyword>
<name>H1D006_9FIRM</name>
<dbReference type="PROSITE" id="PS51201">
    <property type="entry name" value="RCK_N"/>
    <property type="match status" value="2"/>
</dbReference>
<dbReference type="InterPro" id="IPR003148">
    <property type="entry name" value="RCK_N"/>
</dbReference>
<keyword evidence="2" id="KW-0813">Transport</keyword>
<dbReference type="InterPro" id="IPR006036">
    <property type="entry name" value="K_uptake_TrkA"/>
</dbReference>
<evidence type="ECO:0000256" key="3">
    <source>
        <dbReference type="ARBA" id="ARBA00022538"/>
    </source>
</evidence>
<dbReference type="SUPFAM" id="SSF51735">
    <property type="entry name" value="NAD(P)-binding Rossmann-fold domains"/>
    <property type="match status" value="2"/>
</dbReference>
<dbReference type="InterPro" id="IPR050721">
    <property type="entry name" value="Trk_Ktr_HKT_K-transport"/>
</dbReference>
<evidence type="ECO:0000256" key="1">
    <source>
        <dbReference type="ARBA" id="ARBA00017378"/>
    </source>
</evidence>
<feature type="domain" description="RCK N-terminal" evidence="7">
    <location>
        <begin position="1"/>
        <end position="120"/>
    </location>
</feature>
<dbReference type="Gene3D" id="3.40.50.720">
    <property type="entry name" value="NAD(P)-binding Rossmann-like Domain"/>
    <property type="match status" value="2"/>
</dbReference>
<evidence type="ECO:0000259" key="8">
    <source>
        <dbReference type="PROSITE" id="PS51202"/>
    </source>
</evidence>
<dbReference type="GO" id="GO:0005886">
    <property type="term" value="C:plasma membrane"/>
    <property type="evidence" value="ECO:0007669"/>
    <property type="project" value="InterPro"/>
</dbReference>
<comment type="caution">
    <text evidence="9">The sequence shown here is derived from an EMBL/GenBank/DDBJ whole genome shotgun (WGS) entry which is preliminary data.</text>
</comment>
<dbReference type="InterPro" id="IPR036721">
    <property type="entry name" value="RCK_C_sf"/>
</dbReference>
<dbReference type="NCBIfam" id="NF007032">
    <property type="entry name" value="PRK09496.1-4"/>
    <property type="match status" value="1"/>
</dbReference>